<dbReference type="Gramene" id="Os03t0800900-01">
    <property type="protein sequence ID" value="Os03t0800900-01"/>
    <property type="gene ID" value="Os03g0800900"/>
</dbReference>
<proteinExistence type="predicted"/>
<accession>A0A0P0W4W0</accession>
<evidence type="ECO:0000313" key="2">
    <source>
        <dbReference type="EMBL" id="BAS86890.1"/>
    </source>
</evidence>
<keyword evidence="1" id="KW-1133">Transmembrane helix</keyword>
<dbReference type="EMBL" id="AP014959">
    <property type="protein sequence ID" value="BAS86890.1"/>
    <property type="molecule type" value="Genomic_DNA"/>
</dbReference>
<protein>
    <submittedName>
        <fullName evidence="2">Os03g0800900 protein</fullName>
    </submittedName>
</protein>
<reference evidence="2 3" key="2">
    <citation type="journal article" date="2013" name="Plant Cell Physiol.">
        <title>Rice Annotation Project Database (RAP-DB): an integrative and interactive database for rice genomics.</title>
        <authorList>
            <person name="Sakai H."/>
            <person name="Lee S.S."/>
            <person name="Tanaka T."/>
            <person name="Numa H."/>
            <person name="Kim J."/>
            <person name="Kawahara Y."/>
            <person name="Wakimoto H."/>
            <person name="Yang C.C."/>
            <person name="Iwamoto M."/>
            <person name="Abe T."/>
            <person name="Yamada Y."/>
            <person name="Muto A."/>
            <person name="Inokuchi H."/>
            <person name="Ikemura T."/>
            <person name="Matsumoto T."/>
            <person name="Sasaki T."/>
            <person name="Itoh T."/>
        </authorList>
    </citation>
    <scope>NUCLEOTIDE SEQUENCE [LARGE SCALE GENOMIC DNA]</scope>
    <source>
        <strain evidence="3">cv. Nipponbare</strain>
    </source>
</reference>
<reference evidence="3" key="1">
    <citation type="journal article" date="2005" name="Nature">
        <title>The map-based sequence of the rice genome.</title>
        <authorList>
            <consortium name="International rice genome sequencing project (IRGSP)"/>
            <person name="Matsumoto T."/>
            <person name="Wu J."/>
            <person name="Kanamori H."/>
            <person name="Katayose Y."/>
            <person name="Fujisawa M."/>
            <person name="Namiki N."/>
            <person name="Mizuno H."/>
            <person name="Yamamoto K."/>
            <person name="Antonio B.A."/>
            <person name="Baba T."/>
            <person name="Sakata K."/>
            <person name="Nagamura Y."/>
            <person name="Aoki H."/>
            <person name="Arikawa K."/>
            <person name="Arita K."/>
            <person name="Bito T."/>
            <person name="Chiden Y."/>
            <person name="Fujitsuka N."/>
            <person name="Fukunaka R."/>
            <person name="Hamada M."/>
            <person name="Harada C."/>
            <person name="Hayashi A."/>
            <person name="Hijishita S."/>
            <person name="Honda M."/>
            <person name="Hosokawa S."/>
            <person name="Ichikawa Y."/>
            <person name="Idonuma A."/>
            <person name="Iijima M."/>
            <person name="Ikeda M."/>
            <person name="Ikeno M."/>
            <person name="Ito K."/>
            <person name="Ito S."/>
            <person name="Ito T."/>
            <person name="Ito Y."/>
            <person name="Ito Y."/>
            <person name="Iwabuchi A."/>
            <person name="Kamiya K."/>
            <person name="Karasawa W."/>
            <person name="Kurita K."/>
            <person name="Katagiri S."/>
            <person name="Kikuta A."/>
            <person name="Kobayashi H."/>
            <person name="Kobayashi N."/>
            <person name="Machita K."/>
            <person name="Maehara T."/>
            <person name="Masukawa M."/>
            <person name="Mizubayashi T."/>
            <person name="Mukai Y."/>
            <person name="Nagasaki H."/>
            <person name="Nagata Y."/>
            <person name="Naito S."/>
            <person name="Nakashima M."/>
            <person name="Nakama Y."/>
            <person name="Nakamichi Y."/>
            <person name="Nakamura M."/>
            <person name="Meguro A."/>
            <person name="Negishi M."/>
            <person name="Ohta I."/>
            <person name="Ohta T."/>
            <person name="Okamoto M."/>
            <person name="Ono N."/>
            <person name="Saji S."/>
            <person name="Sakaguchi M."/>
            <person name="Sakai K."/>
            <person name="Shibata M."/>
            <person name="Shimokawa T."/>
            <person name="Song J."/>
            <person name="Takazaki Y."/>
            <person name="Terasawa K."/>
            <person name="Tsugane M."/>
            <person name="Tsuji K."/>
            <person name="Ueda S."/>
            <person name="Waki K."/>
            <person name="Yamagata H."/>
            <person name="Yamamoto M."/>
            <person name="Yamamoto S."/>
            <person name="Yamane H."/>
            <person name="Yoshiki S."/>
            <person name="Yoshihara R."/>
            <person name="Yukawa K."/>
            <person name="Zhong H."/>
            <person name="Yano M."/>
            <person name="Yuan Q."/>
            <person name="Ouyang S."/>
            <person name="Liu J."/>
            <person name="Jones K.M."/>
            <person name="Gansberger K."/>
            <person name="Moffat K."/>
            <person name="Hill J."/>
            <person name="Bera J."/>
            <person name="Fadrosh D."/>
            <person name="Jin S."/>
            <person name="Johri S."/>
            <person name="Kim M."/>
            <person name="Overton L."/>
            <person name="Reardon M."/>
            <person name="Tsitrin T."/>
            <person name="Vuong H."/>
            <person name="Weaver B."/>
            <person name="Ciecko A."/>
            <person name="Tallon L."/>
            <person name="Jackson J."/>
            <person name="Pai G."/>
            <person name="Aken S.V."/>
            <person name="Utterback T."/>
            <person name="Reidmuller S."/>
            <person name="Feldblyum T."/>
            <person name="Hsiao J."/>
            <person name="Zismann V."/>
            <person name="Iobst S."/>
            <person name="de Vazeille A.R."/>
            <person name="Buell C.R."/>
            <person name="Ying K."/>
            <person name="Li Y."/>
            <person name="Lu T."/>
            <person name="Huang Y."/>
            <person name="Zhao Q."/>
            <person name="Feng Q."/>
            <person name="Zhang L."/>
            <person name="Zhu J."/>
            <person name="Weng Q."/>
            <person name="Mu J."/>
            <person name="Lu Y."/>
            <person name="Fan D."/>
            <person name="Liu Y."/>
            <person name="Guan J."/>
            <person name="Zhang Y."/>
            <person name="Yu S."/>
            <person name="Liu X."/>
            <person name="Zhang Y."/>
            <person name="Hong G."/>
            <person name="Han B."/>
            <person name="Choisne N."/>
            <person name="Demange N."/>
            <person name="Orjeda G."/>
            <person name="Samain S."/>
            <person name="Cattolico L."/>
            <person name="Pelletier E."/>
            <person name="Couloux A."/>
            <person name="Segurens B."/>
            <person name="Wincker P."/>
            <person name="D'Hont A."/>
            <person name="Scarpelli C."/>
            <person name="Weissenbach J."/>
            <person name="Salanoubat M."/>
            <person name="Quetier F."/>
            <person name="Yu Y."/>
            <person name="Kim H.R."/>
            <person name="Rambo T."/>
            <person name="Currie J."/>
            <person name="Collura K."/>
            <person name="Luo M."/>
            <person name="Yang T."/>
            <person name="Ammiraju J.S.S."/>
            <person name="Engler F."/>
            <person name="Soderlund C."/>
            <person name="Wing R.A."/>
            <person name="Palmer L.E."/>
            <person name="de la Bastide M."/>
            <person name="Spiegel L."/>
            <person name="Nascimento L."/>
            <person name="Zutavern T."/>
            <person name="O'Shaughnessy A."/>
            <person name="Dike S."/>
            <person name="Dedhia N."/>
            <person name="Preston R."/>
            <person name="Balija V."/>
            <person name="McCombie W.R."/>
            <person name="Chow T."/>
            <person name="Chen H."/>
            <person name="Chung M."/>
            <person name="Chen C."/>
            <person name="Shaw J."/>
            <person name="Wu H."/>
            <person name="Hsiao K."/>
            <person name="Chao Y."/>
            <person name="Chu M."/>
            <person name="Cheng C."/>
            <person name="Hour A."/>
            <person name="Lee P."/>
            <person name="Lin S."/>
            <person name="Lin Y."/>
            <person name="Liou J."/>
            <person name="Liu S."/>
            <person name="Hsing Y."/>
            <person name="Raghuvanshi S."/>
            <person name="Mohanty A."/>
            <person name="Bharti A.K."/>
            <person name="Gaur A."/>
            <person name="Gupta V."/>
            <person name="Kumar D."/>
            <person name="Ravi V."/>
            <person name="Vij S."/>
            <person name="Kapur A."/>
            <person name="Khurana P."/>
            <person name="Khurana P."/>
            <person name="Khurana J.P."/>
            <person name="Tyagi A.K."/>
            <person name="Gaikwad K."/>
            <person name="Singh A."/>
            <person name="Dalal V."/>
            <person name="Srivastava S."/>
            <person name="Dixit A."/>
            <person name="Pal A.K."/>
            <person name="Ghazi I.A."/>
            <person name="Yadav M."/>
            <person name="Pandit A."/>
            <person name="Bhargava A."/>
            <person name="Sureshbabu K."/>
            <person name="Batra K."/>
            <person name="Sharma T.R."/>
            <person name="Mohapatra T."/>
            <person name="Singh N.K."/>
            <person name="Messing J."/>
            <person name="Nelson A.B."/>
            <person name="Fuks G."/>
            <person name="Kavchok S."/>
            <person name="Keizer G."/>
            <person name="Linton E."/>
            <person name="Llaca V."/>
            <person name="Song R."/>
            <person name="Tanyolac B."/>
            <person name="Young S."/>
            <person name="Ho-Il K."/>
            <person name="Hahn J.H."/>
            <person name="Sangsakoo G."/>
            <person name="Vanavichit A."/>
            <person name="de Mattos Luiz.A.T."/>
            <person name="Zimmer P.D."/>
            <person name="Malone G."/>
            <person name="Dellagostin O."/>
            <person name="de Oliveira A.C."/>
            <person name="Bevan M."/>
            <person name="Bancroft I."/>
            <person name="Minx P."/>
            <person name="Cordum H."/>
            <person name="Wilson R."/>
            <person name="Cheng Z."/>
            <person name="Jin W."/>
            <person name="Jiang J."/>
            <person name="Leong S.A."/>
            <person name="Iwama H."/>
            <person name="Gojobori T."/>
            <person name="Itoh T."/>
            <person name="Niimura Y."/>
            <person name="Fujii Y."/>
            <person name="Habara T."/>
            <person name="Sakai H."/>
            <person name="Sato Y."/>
            <person name="Wilson G."/>
            <person name="Kumar K."/>
            <person name="McCouch S."/>
            <person name="Juretic N."/>
            <person name="Hoen D."/>
            <person name="Wright S."/>
            <person name="Bruskiewich R."/>
            <person name="Bureau T."/>
            <person name="Miyao A."/>
            <person name="Hirochika H."/>
            <person name="Nishikawa T."/>
            <person name="Kadowaki K."/>
            <person name="Sugiura M."/>
            <person name="Burr B."/>
            <person name="Sasaki T."/>
        </authorList>
    </citation>
    <scope>NUCLEOTIDE SEQUENCE [LARGE SCALE GENOMIC DNA]</scope>
    <source>
        <strain evidence="3">cv. Nipponbare</strain>
    </source>
</reference>
<sequence length="99" mass="10715">MAKAAAAAAKKVLKMAAGSEVIATAGKRRGSEVHAWRRISRCMSRSVFPISVSLTLRVSLVCAAVLPFSAFELCHVPPLPSSWIHEVLSLSHEGKDHMY</sequence>
<name>A0A0P0W4W0_ORYSJ</name>
<dbReference type="Proteomes" id="UP000059680">
    <property type="component" value="Chromosome 3"/>
</dbReference>
<reference evidence="2 3" key="3">
    <citation type="journal article" date="2013" name="Rice">
        <title>Improvement of the Oryza sativa Nipponbare reference genome using next generation sequence and optical map data.</title>
        <authorList>
            <person name="Kawahara Y."/>
            <person name="de la Bastide M."/>
            <person name="Hamilton J.P."/>
            <person name="Kanamori H."/>
            <person name="McCombie W.R."/>
            <person name="Ouyang S."/>
            <person name="Schwartz D.C."/>
            <person name="Tanaka T."/>
            <person name="Wu J."/>
            <person name="Zhou S."/>
            <person name="Childs K.L."/>
            <person name="Davidson R.M."/>
            <person name="Lin H."/>
            <person name="Quesada-Ocampo L."/>
            <person name="Vaillancourt B."/>
            <person name="Sakai H."/>
            <person name="Lee S.S."/>
            <person name="Kim J."/>
            <person name="Numa H."/>
            <person name="Itoh T."/>
            <person name="Buell C.R."/>
            <person name="Matsumoto T."/>
        </authorList>
    </citation>
    <scope>NUCLEOTIDE SEQUENCE [LARGE SCALE GENOMIC DNA]</scope>
    <source>
        <strain evidence="3">cv. Nipponbare</strain>
    </source>
</reference>
<dbReference type="STRING" id="39947.A0A0P0W4W0"/>
<keyword evidence="1" id="KW-0472">Membrane</keyword>
<dbReference type="PaxDb" id="39947-A0A0P0W4W0"/>
<evidence type="ECO:0000256" key="1">
    <source>
        <dbReference type="SAM" id="Phobius"/>
    </source>
</evidence>
<feature type="transmembrane region" description="Helical" evidence="1">
    <location>
        <begin position="47"/>
        <end position="71"/>
    </location>
</feature>
<keyword evidence="3" id="KW-1185">Reference proteome</keyword>
<keyword evidence="1" id="KW-0812">Transmembrane</keyword>
<dbReference type="AlphaFoldDB" id="A0A0P0W4W0"/>
<gene>
    <name evidence="2" type="ordered locus">Os03g0800900</name>
    <name evidence="2" type="ORF">OSNPB_030800900</name>
</gene>
<evidence type="ECO:0000313" key="3">
    <source>
        <dbReference type="Proteomes" id="UP000059680"/>
    </source>
</evidence>
<organism evidence="2 3">
    <name type="scientific">Oryza sativa subsp. japonica</name>
    <name type="common">Rice</name>
    <dbReference type="NCBI Taxonomy" id="39947"/>
    <lineage>
        <taxon>Eukaryota</taxon>
        <taxon>Viridiplantae</taxon>
        <taxon>Streptophyta</taxon>
        <taxon>Embryophyta</taxon>
        <taxon>Tracheophyta</taxon>
        <taxon>Spermatophyta</taxon>
        <taxon>Magnoliopsida</taxon>
        <taxon>Liliopsida</taxon>
        <taxon>Poales</taxon>
        <taxon>Poaceae</taxon>
        <taxon>BOP clade</taxon>
        <taxon>Oryzoideae</taxon>
        <taxon>Oryzeae</taxon>
        <taxon>Oryzinae</taxon>
        <taxon>Oryza</taxon>
        <taxon>Oryza sativa</taxon>
    </lineage>
</organism>
<dbReference type="InParanoid" id="A0A0P0W4W0"/>